<evidence type="ECO:0000256" key="2">
    <source>
        <dbReference type="ARBA" id="ARBA00022517"/>
    </source>
</evidence>
<keyword evidence="2" id="KW-0690">Ribosome biogenesis</keyword>
<keyword evidence="1" id="KW-0963">Cytoplasm</keyword>
<feature type="compositionally biased region" description="Acidic residues" evidence="6">
    <location>
        <begin position="121"/>
        <end position="133"/>
    </location>
</feature>
<keyword evidence="4" id="KW-0808">Transferase</keyword>
<feature type="compositionally biased region" description="Acidic residues" evidence="6">
    <location>
        <begin position="153"/>
        <end position="168"/>
    </location>
</feature>
<feature type="region of interest" description="Disordered" evidence="6">
    <location>
        <begin position="146"/>
        <end position="193"/>
    </location>
</feature>
<keyword evidence="9" id="KW-1185">Reference proteome</keyword>
<feature type="region of interest" description="Disordered" evidence="6">
    <location>
        <begin position="81"/>
        <end position="133"/>
    </location>
</feature>
<feature type="domain" description="16S/18S rRNA aminocarboxypropyltransferase Tsr3 C-terminal" evidence="7">
    <location>
        <begin position="1"/>
        <end position="75"/>
    </location>
</feature>
<keyword evidence="3" id="KW-0698">rRNA processing</keyword>
<sequence>MVAANSVNYGRAFKLTCAEACAATLYICGKQDAARKVMEEFSYGPEFFKINREVLDLYASCQDAEEVVAKQNEWLELAQNRSSALGESQSRKHSRQSDYEDEDGNQAAWVREHGLPGELPPSDDEDDYYGYGTEEEAELLVDKFGNFISDPAPEPDYDDYGDYDSEEQEAPKLDKFGNFVVDDERMTTEDPKF</sequence>
<dbReference type="GO" id="GO:0106388">
    <property type="term" value="F:rRNA small subunit aminocarboxypropyltransferase activity"/>
    <property type="evidence" value="ECO:0007669"/>
    <property type="project" value="InterPro"/>
</dbReference>
<evidence type="ECO:0000256" key="5">
    <source>
        <dbReference type="ARBA" id="ARBA00022691"/>
    </source>
</evidence>
<dbReference type="AlphaFoldDB" id="A0A448Z4T4"/>
<dbReference type="PANTHER" id="PTHR20426:SF0">
    <property type="entry name" value="18S RRNA AMINOCARBOXYPROPYLTRANSFERASE"/>
    <property type="match status" value="1"/>
</dbReference>
<dbReference type="InterPro" id="IPR007177">
    <property type="entry name" value="Tsr3_C"/>
</dbReference>
<dbReference type="GO" id="GO:0030490">
    <property type="term" value="P:maturation of SSU-rRNA"/>
    <property type="evidence" value="ECO:0007669"/>
    <property type="project" value="TreeGrafter"/>
</dbReference>
<evidence type="ECO:0000313" key="9">
    <source>
        <dbReference type="Proteomes" id="UP000291116"/>
    </source>
</evidence>
<evidence type="ECO:0000256" key="1">
    <source>
        <dbReference type="ARBA" id="ARBA00022490"/>
    </source>
</evidence>
<evidence type="ECO:0000313" key="8">
    <source>
        <dbReference type="EMBL" id="VEU37048.1"/>
    </source>
</evidence>
<organism evidence="8 9">
    <name type="scientific">Pseudo-nitzschia multistriata</name>
    <dbReference type="NCBI Taxonomy" id="183589"/>
    <lineage>
        <taxon>Eukaryota</taxon>
        <taxon>Sar</taxon>
        <taxon>Stramenopiles</taxon>
        <taxon>Ochrophyta</taxon>
        <taxon>Bacillariophyta</taxon>
        <taxon>Bacillariophyceae</taxon>
        <taxon>Bacillariophycidae</taxon>
        <taxon>Bacillariales</taxon>
        <taxon>Bacillariaceae</taxon>
        <taxon>Pseudo-nitzschia</taxon>
    </lineage>
</organism>
<proteinExistence type="predicted"/>
<evidence type="ECO:0000256" key="3">
    <source>
        <dbReference type="ARBA" id="ARBA00022552"/>
    </source>
</evidence>
<reference evidence="8 9" key="1">
    <citation type="submission" date="2019-01" db="EMBL/GenBank/DDBJ databases">
        <authorList>
            <person name="Ferrante I. M."/>
        </authorList>
    </citation>
    <scope>NUCLEOTIDE SEQUENCE [LARGE SCALE GENOMIC DNA]</scope>
    <source>
        <strain evidence="8 9">B856</strain>
    </source>
</reference>
<feature type="compositionally biased region" description="Basic and acidic residues" evidence="6">
    <location>
        <begin position="182"/>
        <end position="193"/>
    </location>
</feature>
<dbReference type="OrthoDB" id="10262062at2759"/>
<dbReference type="EMBL" id="CAACVS010000114">
    <property type="protein sequence ID" value="VEU37048.1"/>
    <property type="molecule type" value="Genomic_DNA"/>
</dbReference>
<evidence type="ECO:0000256" key="6">
    <source>
        <dbReference type="SAM" id="MobiDB-lite"/>
    </source>
</evidence>
<protein>
    <recommendedName>
        <fullName evidence="7">16S/18S rRNA aminocarboxypropyltransferase Tsr3 C-terminal domain-containing protein</fullName>
    </recommendedName>
</protein>
<name>A0A448Z4T4_9STRA</name>
<keyword evidence="5" id="KW-0949">S-adenosyl-L-methionine</keyword>
<dbReference type="Proteomes" id="UP000291116">
    <property type="component" value="Unassembled WGS sequence"/>
</dbReference>
<dbReference type="InterPro" id="IPR022968">
    <property type="entry name" value="Tsr3-like"/>
</dbReference>
<dbReference type="PANTHER" id="PTHR20426">
    <property type="entry name" value="RIBOSOME BIOGENESIS PROTEIN TSR3 HOMOLOG"/>
    <property type="match status" value="1"/>
</dbReference>
<evidence type="ECO:0000259" key="7">
    <source>
        <dbReference type="Pfam" id="PF04034"/>
    </source>
</evidence>
<gene>
    <name evidence="8" type="ORF">PSNMU_V1.4_AUG-EV-PASAV3_0039210</name>
</gene>
<accession>A0A448Z4T4</accession>
<dbReference type="Pfam" id="PF04034">
    <property type="entry name" value="Ribo_biogen_C"/>
    <property type="match status" value="1"/>
</dbReference>
<evidence type="ECO:0000256" key="4">
    <source>
        <dbReference type="ARBA" id="ARBA00022679"/>
    </source>
</evidence>